<evidence type="ECO:0000256" key="1">
    <source>
        <dbReference type="SAM" id="MobiDB-lite"/>
    </source>
</evidence>
<accession>C1E9L3</accession>
<feature type="compositionally biased region" description="Basic and acidic residues" evidence="1">
    <location>
        <begin position="48"/>
        <end position="77"/>
    </location>
</feature>
<dbReference type="InParanoid" id="C1E9L3"/>
<dbReference type="Proteomes" id="UP000002009">
    <property type="component" value="Chromosome 7"/>
</dbReference>
<dbReference type="KEGG" id="mis:MICPUN_59762"/>
<dbReference type="OMA" id="LWVANEC"/>
<name>C1E9L3_MICCC</name>
<evidence type="ECO:0000313" key="2">
    <source>
        <dbReference type="EMBL" id="ACO64698.1"/>
    </source>
</evidence>
<reference evidence="2 3" key="1">
    <citation type="journal article" date="2009" name="Science">
        <title>Green evolution and dynamic adaptations revealed by genomes of the marine picoeukaryotes Micromonas.</title>
        <authorList>
            <person name="Worden A.Z."/>
            <person name="Lee J.H."/>
            <person name="Mock T."/>
            <person name="Rouze P."/>
            <person name="Simmons M.P."/>
            <person name="Aerts A.L."/>
            <person name="Allen A.E."/>
            <person name="Cuvelier M.L."/>
            <person name="Derelle E."/>
            <person name="Everett M.V."/>
            <person name="Foulon E."/>
            <person name="Grimwood J."/>
            <person name="Gundlach H."/>
            <person name="Henrissat B."/>
            <person name="Napoli C."/>
            <person name="McDonald S.M."/>
            <person name="Parker M.S."/>
            <person name="Rombauts S."/>
            <person name="Salamov A."/>
            <person name="Von Dassow P."/>
            <person name="Badger J.H."/>
            <person name="Coutinho P.M."/>
            <person name="Demir E."/>
            <person name="Dubchak I."/>
            <person name="Gentemann C."/>
            <person name="Eikrem W."/>
            <person name="Gready J.E."/>
            <person name="John U."/>
            <person name="Lanier W."/>
            <person name="Lindquist E.A."/>
            <person name="Lucas S."/>
            <person name="Mayer K.F."/>
            <person name="Moreau H."/>
            <person name="Not F."/>
            <person name="Otillar R."/>
            <person name="Panaud O."/>
            <person name="Pangilinan J."/>
            <person name="Paulsen I."/>
            <person name="Piegu B."/>
            <person name="Poliakov A."/>
            <person name="Robbens S."/>
            <person name="Schmutz J."/>
            <person name="Toulza E."/>
            <person name="Wyss T."/>
            <person name="Zelensky A."/>
            <person name="Zhou K."/>
            <person name="Armbrust E.V."/>
            <person name="Bhattacharya D."/>
            <person name="Goodenough U.W."/>
            <person name="Van de Peer Y."/>
            <person name="Grigoriev I.V."/>
        </authorList>
    </citation>
    <scope>NUCLEOTIDE SEQUENCE [LARGE SCALE GENOMIC DNA]</scope>
    <source>
        <strain evidence="3">RCC299 / NOUM17</strain>
    </source>
</reference>
<feature type="region of interest" description="Disordered" evidence="1">
    <location>
        <begin position="1"/>
        <end position="91"/>
    </location>
</feature>
<dbReference type="GeneID" id="8245088"/>
<proteinExistence type="predicted"/>
<sequence>MLCGQARALVPRSLPRGGGDIAETSRAGSSARALPVVAKRSAKKRQARKLEKRDDARTMEKLAEERAARLAAAEKYRPPPPPPPTDPNDAKDRIARRERDFQAALARVGEAKAAARESEDWDPSRGYKPFDDVQDAVYDLALAKTAVYESHLELALSLLTVAKGDEPSSLDRFDWVYERGVSDGNVRCLSFMLAAMTKANVVSGVCEVLWVANECGVTGAVDPKAMKGALGMLADLEEMGLLDGTDVDAYNQTKEVLAEEESAQAVS</sequence>
<protein>
    <submittedName>
        <fullName evidence="2">Uncharacterized protein</fullName>
    </submittedName>
</protein>
<dbReference type="AlphaFoldDB" id="C1E9L3"/>
<dbReference type="RefSeq" id="XP_002503440.1">
    <property type="nucleotide sequence ID" value="XM_002503394.1"/>
</dbReference>
<dbReference type="OrthoDB" id="10609209at2759"/>
<evidence type="ECO:0000313" key="3">
    <source>
        <dbReference type="Proteomes" id="UP000002009"/>
    </source>
</evidence>
<dbReference type="EMBL" id="CP001328">
    <property type="protein sequence ID" value="ACO64698.1"/>
    <property type="molecule type" value="Genomic_DNA"/>
</dbReference>
<keyword evidence="3" id="KW-1185">Reference proteome</keyword>
<gene>
    <name evidence="2" type="ORF">MICPUN_59762</name>
</gene>
<organism evidence="2 3">
    <name type="scientific">Micromonas commoda (strain RCC299 / NOUM17 / CCMP2709)</name>
    <name type="common">Picoplanktonic green alga</name>
    <dbReference type="NCBI Taxonomy" id="296587"/>
    <lineage>
        <taxon>Eukaryota</taxon>
        <taxon>Viridiplantae</taxon>
        <taxon>Chlorophyta</taxon>
        <taxon>Mamiellophyceae</taxon>
        <taxon>Mamiellales</taxon>
        <taxon>Mamiellaceae</taxon>
        <taxon>Micromonas</taxon>
    </lineage>
</organism>